<evidence type="ECO:0000313" key="2">
    <source>
        <dbReference type="EMBL" id="RSL15504.1"/>
    </source>
</evidence>
<accession>A0A428MF78</accession>
<dbReference type="PROSITE" id="PS51186">
    <property type="entry name" value="GNAT"/>
    <property type="match status" value="1"/>
</dbReference>
<dbReference type="AlphaFoldDB" id="A0A428MF78"/>
<protein>
    <submittedName>
        <fullName evidence="2">N-acetylglutamate synthase-like GNAT family acetyltransferase</fullName>
    </submittedName>
</protein>
<dbReference type="InterPro" id="IPR000182">
    <property type="entry name" value="GNAT_dom"/>
</dbReference>
<gene>
    <name evidence="2" type="ORF">EDE15_0994</name>
</gene>
<dbReference type="Proteomes" id="UP000269669">
    <property type="component" value="Unassembled WGS sequence"/>
</dbReference>
<dbReference type="CDD" id="cd04301">
    <property type="entry name" value="NAT_SF"/>
    <property type="match status" value="1"/>
</dbReference>
<keyword evidence="2" id="KW-0808">Transferase</keyword>
<dbReference type="InterPro" id="IPR016181">
    <property type="entry name" value="Acyl_CoA_acyltransferase"/>
</dbReference>
<dbReference type="RefSeq" id="WP_125484238.1">
    <property type="nucleotide sequence ID" value="NZ_RSDW01000001.1"/>
</dbReference>
<dbReference type="GO" id="GO:0016747">
    <property type="term" value="F:acyltransferase activity, transferring groups other than amino-acyl groups"/>
    <property type="evidence" value="ECO:0007669"/>
    <property type="project" value="InterPro"/>
</dbReference>
<dbReference type="EMBL" id="RSDW01000001">
    <property type="protein sequence ID" value="RSL15504.1"/>
    <property type="molecule type" value="Genomic_DNA"/>
</dbReference>
<name>A0A428MF78_9BACT</name>
<comment type="caution">
    <text evidence="2">The sequence shown here is derived from an EMBL/GenBank/DDBJ whole genome shotgun (WGS) entry which is preliminary data.</text>
</comment>
<dbReference type="Pfam" id="PF13673">
    <property type="entry name" value="Acetyltransf_10"/>
    <property type="match status" value="1"/>
</dbReference>
<dbReference type="Gene3D" id="3.40.630.30">
    <property type="match status" value="1"/>
</dbReference>
<feature type="domain" description="N-acetyltransferase" evidence="1">
    <location>
        <begin position="1"/>
        <end position="144"/>
    </location>
</feature>
<proteinExistence type="predicted"/>
<dbReference type="OrthoDB" id="9789605at2"/>
<evidence type="ECO:0000259" key="1">
    <source>
        <dbReference type="PROSITE" id="PS51186"/>
    </source>
</evidence>
<reference evidence="2 3" key="1">
    <citation type="submission" date="2018-12" db="EMBL/GenBank/DDBJ databases">
        <title>Sequencing of bacterial isolates from soil warming experiment in Harvard Forest, Massachusetts, USA.</title>
        <authorList>
            <person name="Deangelis K."/>
        </authorList>
    </citation>
    <scope>NUCLEOTIDE SEQUENCE [LARGE SCALE GENOMIC DNA]</scope>
    <source>
        <strain evidence="2 3">EB153</strain>
    </source>
</reference>
<organism evidence="2 3">
    <name type="scientific">Edaphobacter aggregans</name>
    <dbReference type="NCBI Taxonomy" id="570835"/>
    <lineage>
        <taxon>Bacteria</taxon>
        <taxon>Pseudomonadati</taxon>
        <taxon>Acidobacteriota</taxon>
        <taxon>Terriglobia</taxon>
        <taxon>Terriglobales</taxon>
        <taxon>Acidobacteriaceae</taxon>
        <taxon>Edaphobacter</taxon>
    </lineage>
</organism>
<sequence length="169" mass="19478">MIRRCDDRDFEVIWTIINDGSQAYKGIIPADRWTEPYMSQEKLRHEINDGVVFWGCEEDGTLAGVMGIQPVQDVTLIRHAYVRTGSQKQGIGARLLSHLREMADGPVLIGTWADAVWAIRFYERYGFEVVGSEEKNRLLKKYWTVPERQIETSVVLADSKWRESERVSS</sequence>
<dbReference type="SUPFAM" id="SSF55729">
    <property type="entry name" value="Acyl-CoA N-acyltransferases (Nat)"/>
    <property type="match status" value="1"/>
</dbReference>
<evidence type="ECO:0000313" key="3">
    <source>
        <dbReference type="Proteomes" id="UP000269669"/>
    </source>
</evidence>
<keyword evidence="3" id="KW-1185">Reference proteome</keyword>